<dbReference type="InterPro" id="IPR036691">
    <property type="entry name" value="Endo/exonu/phosph_ase_sf"/>
</dbReference>
<organism evidence="2">
    <name type="scientific">Ostreococcus tauri</name>
    <name type="common">Marine green alga</name>
    <dbReference type="NCBI Taxonomy" id="70448"/>
    <lineage>
        <taxon>Eukaryota</taxon>
        <taxon>Viridiplantae</taxon>
        <taxon>Chlorophyta</taxon>
        <taxon>Mamiellophyceae</taxon>
        <taxon>Mamiellales</taxon>
        <taxon>Bathycoccaceae</taxon>
        <taxon>Ostreococcus</taxon>
    </lineage>
</organism>
<sequence>MQCEHAFVPALSDNRTMDSSVNRIIAAAHHVYVLTSQNCASPNVTLRVPDAYASKATCVSGGVLDRCAAMDTGVWWESHYTRVSMAHGMMIKHAKEQKYNNIVVMEEDTTVNHEVNIHPDTEADMLKLLREDFDTETSSLGRVQLELDEHGSLASWNVIRPAFRPHLFEKFETRKQGKGYIEVTTGVKDVTRCPSQCACRNTQEGGQLCALSAAGCDLRSSDMYMLHSRAYDLMLPLLFVGTDETIIDHFVLQNIPKTWLLHPSVTIQAHLDISHALQLKVQDERQRHDVVICESRHSAWFPWTERALMKAKSRLTRTREYIRELDADVLCLQELDGYDDDGSAVTSTSLPSWHSWLESEGYDSRHVRRTNTKKDGSCVAWRRNAFTCVDHRAVSYNDIAHEMYSKSDNGDVDDERSDERERYLRDCVANLTVLKRMRDGAEVLVCSTHIFWDPQYSDVKVQQAKRLVEECERFVDERASAGSDVRPHVIIGGDFNSEPDSDVYRVMTATFSSASSGREPAFTNVTPSFTACIDYIFVSDGITVTRVKEQPRRETLGEGLPNETHPSDHLPVVVDVLFE</sequence>
<dbReference type="GO" id="GO:0000175">
    <property type="term" value="F:3'-5'-RNA exonuclease activity"/>
    <property type="evidence" value="ECO:0007669"/>
    <property type="project" value="TreeGrafter"/>
</dbReference>
<evidence type="ECO:0000259" key="1">
    <source>
        <dbReference type="Pfam" id="PF03372"/>
    </source>
</evidence>
<dbReference type="PANTHER" id="PTHR12121:SF34">
    <property type="entry name" value="PROTEIN ANGEL"/>
    <property type="match status" value="1"/>
</dbReference>
<dbReference type="Pfam" id="PF03372">
    <property type="entry name" value="Exo_endo_phos"/>
    <property type="match status" value="1"/>
</dbReference>
<dbReference type="AlphaFoldDB" id="A0A1Y5I7W4"/>
<feature type="domain" description="Endonuclease/exonuclease/phosphatase" evidence="1">
    <location>
        <begin position="314"/>
        <end position="569"/>
    </location>
</feature>
<dbReference type="Proteomes" id="UP000195557">
    <property type="component" value="Unassembled WGS sequence"/>
</dbReference>
<proteinExistence type="predicted"/>
<dbReference type="InterPro" id="IPR005135">
    <property type="entry name" value="Endo/exonuclease/phosphatase"/>
</dbReference>
<accession>A0A1Y5I7W4</accession>
<dbReference type="PANTHER" id="PTHR12121">
    <property type="entry name" value="CARBON CATABOLITE REPRESSOR PROTEIN 4"/>
    <property type="match status" value="1"/>
</dbReference>
<protein>
    <submittedName>
        <fullName evidence="2">Glucose-repressible alcohol dehydrogenase transcriptional effector CCR4</fullName>
    </submittedName>
</protein>
<dbReference type="Gene3D" id="3.60.10.10">
    <property type="entry name" value="Endonuclease/exonuclease/phosphatase"/>
    <property type="match status" value="1"/>
</dbReference>
<dbReference type="EMBL" id="KZ155790">
    <property type="protein sequence ID" value="OUS45521.1"/>
    <property type="molecule type" value="Genomic_DNA"/>
</dbReference>
<dbReference type="SUPFAM" id="SSF56219">
    <property type="entry name" value="DNase I-like"/>
    <property type="match status" value="1"/>
</dbReference>
<evidence type="ECO:0000313" key="2">
    <source>
        <dbReference type="EMBL" id="OUS45521.1"/>
    </source>
</evidence>
<gene>
    <name evidence="2" type="ORF">BE221DRAFT_213611</name>
</gene>
<reference evidence="2" key="1">
    <citation type="submission" date="2017-04" db="EMBL/GenBank/DDBJ databases">
        <title>Population genomics of picophytoplankton unveils novel chromosome hypervariability.</title>
        <authorList>
            <consortium name="DOE Joint Genome Institute"/>
            <person name="Blanc-Mathieu R."/>
            <person name="Krasovec M."/>
            <person name="Hebrard M."/>
            <person name="Yau S."/>
            <person name="Desgranges E."/>
            <person name="Martin J."/>
            <person name="Schackwitz W."/>
            <person name="Kuo A."/>
            <person name="Salin G."/>
            <person name="Donnadieu C."/>
            <person name="Desdevises Y."/>
            <person name="Sanchez-Ferandin S."/>
            <person name="Moreau H."/>
            <person name="Rivals E."/>
            <person name="Grigoriev I.V."/>
            <person name="Grimsley N."/>
            <person name="Eyre-Walker A."/>
            <person name="Piganeau G."/>
        </authorList>
    </citation>
    <scope>NUCLEOTIDE SEQUENCE [LARGE SCALE GENOMIC DNA]</scope>
    <source>
        <strain evidence="2">RCC 1115</strain>
    </source>
</reference>
<name>A0A1Y5I7W4_OSTTA</name>
<dbReference type="InterPro" id="IPR050410">
    <property type="entry name" value="CCR4/nocturin_mRNA_transcr"/>
</dbReference>